<gene>
    <name evidence="1" type="ORF">SAMN06265376_1011370</name>
</gene>
<dbReference type="AlphaFoldDB" id="A0A238WRB8"/>
<protein>
    <submittedName>
        <fullName evidence="1">Uncharacterized protein</fullName>
    </submittedName>
</protein>
<dbReference type="EMBL" id="FZNY01000001">
    <property type="protein sequence ID" value="SNR48893.1"/>
    <property type="molecule type" value="Genomic_DNA"/>
</dbReference>
<reference evidence="1 2" key="1">
    <citation type="submission" date="2017-06" db="EMBL/GenBank/DDBJ databases">
        <authorList>
            <person name="Kim H.J."/>
            <person name="Triplett B.A."/>
        </authorList>
    </citation>
    <scope>NUCLEOTIDE SEQUENCE [LARGE SCALE GENOMIC DNA]</scope>
    <source>
        <strain evidence="1 2">DSM 25597</strain>
    </source>
</reference>
<sequence length="107" mass="12425">MNFEELFNDLKEEIITEAKEKFGEQGKDIIADMEEYLTHSKEKLKKWTLLFAEGKIDKEELAWLLQSQKDLLILKTLQNAGISRISIGHFKNRVIDSVFSKILELAV</sequence>
<name>A0A238WRB8_9FLAO</name>
<dbReference type="RefSeq" id="WP_089370627.1">
    <property type="nucleotide sequence ID" value="NZ_BMEP01000003.1"/>
</dbReference>
<dbReference type="OrthoDB" id="1443327at2"/>
<proteinExistence type="predicted"/>
<accession>A0A238WRB8</accession>
<keyword evidence="2" id="KW-1185">Reference proteome</keyword>
<evidence type="ECO:0000313" key="1">
    <source>
        <dbReference type="EMBL" id="SNR48893.1"/>
    </source>
</evidence>
<organism evidence="1 2">
    <name type="scientific">Dokdonia pacifica</name>
    <dbReference type="NCBI Taxonomy" id="1627892"/>
    <lineage>
        <taxon>Bacteria</taxon>
        <taxon>Pseudomonadati</taxon>
        <taxon>Bacteroidota</taxon>
        <taxon>Flavobacteriia</taxon>
        <taxon>Flavobacteriales</taxon>
        <taxon>Flavobacteriaceae</taxon>
        <taxon>Dokdonia</taxon>
    </lineage>
</organism>
<dbReference type="Proteomes" id="UP000198379">
    <property type="component" value="Unassembled WGS sequence"/>
</dbReference>
<evidence type="ECO:0000313" key="2">
    <source>
        <dbReference type="Proteomes" id="UP000198379"/>
    </source>
</evidence>